<protein>
    <submittedName>
        <fullName evidence="1">Uncharacterized protein</fullName>
    </submittedName>
</protein>
<reference evidence="1 2" key="1">
    <citation type="submission" date="2021-06" db="EMBL/GenBank/DDBJ databases">
        <title>Caerostris extrusa draft genome.</title>
        <authorList>
            <person name="Kono N."/>
            <person name="Arakawa K."/>
        </authorList>
    </citation>
    <scope>NUCLEOTIDE SEQUENCE [LARGE SCALE GENOMIC DNA]</scope>
</reference>
<evidence type="ECO:0000313" key="1">
    <source>
        <dbReference type="EMBL" id="GIY79005.1"/>
    </source>
</evidence>
<name>A0AAV4WCH4_CAEEX</name>
<dbReference type="Proteomes" id="UP001054945">
    <property type="component" value="Unassembled WGS sequence"/>
</dbReference>
<gene>
    <name evidence="1" type="ORF">CEXT_742841</name>
</gene>
<dbReference type="AlphaFoldDB" id="A0AAV4WCH4"/>
<organism evidence="1 2">
    <name type="scientific">Caerostris extrusa</name>
    <name type="common">Bark spider</name>
    <name type="synonym">Caerostris bankana</name>
    <dbReference type="NCBI Taxonomy" id="172846"/>
    <lineage>
        <taxon>Eukaryota</taxon>
        <taxon>Metazoa</taxon>
        <taxon>Ecdysozoa</taxon>
        <taxon>Arthropoda</taxon>
        <taxon>Chelicerata</taxon>
        <taxon>Arachnida</taxon>
        <taxon>Araneae</taxon>
        <taxon>Araneomorphae</taxon>
        <taxon>Entelegynae</taxon>
        <taxon>Araneoidea</taxon>
        <taxon>Araneidae</taxon>
        <taxon>Caerostris</taxon>
    </lineage>
</organism>
<evidence type="ECO:0000313" key="2">
    <source>
        <dbReference type="Proteomes" id="UP001054945"/>
    </source>
</evidence>
<dbReference type="EMBL" id="BPLR01015834">
    <property type="protein sequence ID" value="GIY79005.1"/>
    <property type="molecule type" value="Genomic_DNA"/>
</dbReference>
<keyword evidence="2" id="KW-1185">Reference proteome</keyword>
<sequence>MRGISPRLPTKLLRVGRIDYLTQKDEVQDSLFSLSPSFPNGMDQERNKDLIVLSEEMSYNRTVFDNTV</sequence>
<accession>A0AAV4WCH4</accession>
<proteinExistence type="predicted"/>
<comment type="caution">
    <text evidence="1">The sequence shown here is derived from an EMBL/GenBank/DDBJ whole genome shotgun (WGS) entry which is preliminary data.</text>
</comment>